<dbReference type="InterPro" id="IPR011333">
    <property type="entry name" value="SKP1/BTB/POZ_sf"/>
</dbReference>
<dbReference type="Pfam" id="PF00651">
    <property type="entry name" value="BTB"/>
    <property type="match status" value="1"/>
</dbReference>
<dbReference type="OrthoDB" id="10250130at2759"/>
<feature type="domain" description="BTB" evidence="1">
    <location>
        <begin position="52"/>
        <end position="115"/>
    </location>
</feature>
<dbReference type="Gene3D" id="3.30.710.10">
    <property type="entry name" value="Potassium Channel Kv1.1, Chain A"/>
    <property type="match status" value="1"/>
</dbReference>
<dbReference type="CDD" id="cd18186">
    <property type="entry name" value="BTB_POZ_ZBTB_KLHL-like"/>
    <property type="match status" value="1"/>
</dbReference>
<gene>
    <name evidence="2" type="ORF">C1645_770746</name>
</gene>
<comment type="caution">
    <text evidence="2">The sequence shown here is derived from an EMBL/GenBank/DDBJ whole genome shotgun (WGS) entry which is preliminary data.</text>
</comment>
<evidence type="ECO:0000313" key="2">
    <source>
        <dbReference type="EMBL" id="RIA90136.1"/>
    </source>
</evidence>
<dbReference type="STRING" id="658196.A0A397SZR0"/>
<keyword evidence="3" id="KW-1185">Reference proteome</keyword>
<proteinExistence type="predicted"/>
<dbReference type="SUPFAM" id="SSF54695">
    <property type="entry name" value="POZ domain"/>
    <property type="match status" value="1"/>
</dbReference>
<dbReference type="Proteomes" id="UP000265703">
    <property type="component" value="Unassembled WGS sequence"/>
</dbReference>
<organism evidence="2 3">
    <name type="scientific">Glomus cerebriforme</name>
    <dbReference type="NCBI Taxonomy" id="658196"/>
    <lineage>
        <taxon>Eukaryota</taxon>
        <taxon>Fungi</taxon>
        <taxon>Fungi incertae sedis</taxon>
        <taxon>Mucoromycota</taxon>
        <taxon>Glomeromycotina</taxon>
        <taxon>Glomeromycetes</taxon>
        <taxon>Glomerales</taxon>
        <taxon>Glomeraceae</taxon>
        <taxon>Glomus</taxon>
    </lineage>
</organism>
<name>A0A397SZR0_9GLOM</name>
<sequence length="162" mass="18824">MSTASSISSRFQKIRCSKLSTTATLIDGIPVTFIISKLHQMGPNYLDDKSTSFAELYVDGIERPFWIHKEWLILQSRFFREEVFEKVKSHNSIIHIKVPSPENFESLLEFLYDGNADKLYDTLTQDNYYNVWKNIEFLGLGPEIKAVCIAFYQNQVELNTRT</sequence>
<protein>
    <recommendedName>
        <fullName evidence="1">BTB domain-containing protein</fullName>
    </recommendedName>
</protein>
<dbReference type="InterPro" id="IPR000210">
    <property type="entry name" value="BTB/POZ_dom"/>
</dbReference>
<dbReference type="AlphaFoldDB" id="A0A397SZR0"/>
<accession>A0A397SZR0</accession>
<dbReference type="EMBL" id="QKYT01000190">
    <property type="protein sequence ID" value="RIA90136.1"/>
    <property type="molecule type" value="Genomic_DNA"/>
</dbReference>
<reference evidence="2 3" key="1">
    <citation type="submission" date="2018-06" db="EMBL/GenBank/DDBJ databases">
        <title>Comparative genomics reveals the genomic features of Rhizophagus irregularis, R. cerebriforme, R. diaphanum and Gigaspora rosea, and their symbiotic lifestyle signature.</title>
        <authorList>
            <person name="Morin E."/>
            <person name="San Clemente H."/>
            <person name="Chen E.C.H."/>
            <person name="De La Providencia I."/>
            <person name="Hainaut M."/>
            <person name="Kuo A."/>
            <person name="Kohler A."/>
            <person name="Murat C."/>
            <person name="Tang N."/>
            <person name="Roy S."/>
            <person name="Loubradou J."/>
            <person name="Henrissat B."/>
            <person name="Grigoriev I.V."/>
            <person name="Corradi N."/>
            <person name="Roux C."/>
            <person name="Martin F.M."/>
        </authorList>
    </citation>
    <scope>NUCLEOTIDE SEQUENCE [LARGE SCALE GENOMIC DNA]</scope>
    <source>
        <strain evidence="2 3">DAOM 227022</strain>
    </source>
</reference>
<evidence type="ECO:0000259" key="1">
    <source>
        <dbReference type="PROSITE" id="PS50097"/>
    </source>
</evidence>
<evidence type="ECO:0000313" key="3">
    <source>
        <dbReference type="Proteomes" id="UP000265703"/>
    </source>
</evidence>
<dbReference type="PROSITE" id="PS50097">
    <property type="entry name" value="BTB"/>
    <property type="match status" value="1"/>
</dbReference>